<evidence type="ECO:0000256" key="3">
    <source>
        <dbReference type="ARBA" id="ARBA00023015"/>
    </source>
</evidence>
<dbReference type="InterPro" id="IPR007219">
    <property type="entry name" value="XnlR_reg_dom"/>
</dbReference>
<evidence type="ECO:0000259" key="8">
    <source>
        <dbReference type="PROSITE" id="PS00463"/>
    </source>
</evidence>
<comment type="subcellular location">
    <subcellularLocation>
        <location evidence="1">Nucleus</location>
    </subcellularLocation>
</comment>
<dbReference type="GO" id="GO:0000976">
    <property type="term" value="F:transcription cis-regulatory region binding"/>
    <property type="evidence" value="ECO:0007669"/>
    <property type="project" value="TreeGrafter"/>
</dbReference>
<dbReference type="GO" id="GO:0000981">
    <property type="term" value="F:DNA-binding transcription factor activity, RNA polymerase II-specific"/>
    <property type="evidence" value="ECO:0007669"/>
    <property type="project" value="InterPro"/>
</dbReference>
<dbReference type="PANTHER" id="PTHR31845">
    <property type="entry name" value="FINGER DOMAIN PROTEIN, PUTATIVE-RELATED"/>
    <property type="match status" value="1"/>
</dbReference>
<evidence type="ECO:0000256" key="7">
    <source>
        <dbReference type="SAM" id="MobiDB-lite"/>
    </source>
</evidence>
<proteinExistence type="predicted"/>
<name>A0A165QXG8_9APHY</name>
<dbReference type="InterPro" id="IPR036864">
    <property type="entry name" value="Zn2-C6_fun-type_DNA-bd_sf"/>
</dbReference>
<dbReference type="GO" id="GO:0006351">
    <property type="term" value="P:DNA-templated transcription"/>
    <property type="evidence" value="ECO:0007669"/>
    <property type="project" value="InterPro"/>
</dbReference>
<keyword evidence="10" id="KW-1185">Reference proteome</keyword>
<dbReference type="Proteomes" id="UP000076727">
    <property type="component" value="Unassembled WGS sequence"/>
</dbReference>
<feature type="compositionally biased region" description="Polar residues" evidence="7">
    <location>
        <begin position="7"/>
        <end position="22"/>
    </location>
</feature>
<organism evidence="9 10">
    <name type="scientific">Daedalea quercina L-15889</name>
    <dbReference type="NCBI Taxonomy" id="1314783"/>
    <lineage>
        <taxon>Eukaryota</taxon>
        <taxon>Fungi</taxon>
        <taxon>Dikarya</taxon>
        <taxon>Basidiomycota</taxon>
        <taxon>Agaricomycotina</taxon>
        <taxon>Agaricomycetes</taxon>
        <taxon>Polyporales</taxon>
        <taxon>Fomitopsis</taxon>
    </lineage>
</organism>
<keyword evidence="2" id="KW-0479">Metal-binding</keyword>
<dbReference type="GO" id="GO:0008270">
    <property type="term" value="F:zinc ion binding"/>
    <property type="evidence" value="ECO:0007669"/>
    <property type="project" value="InterPro"/>
</dbReference>
<evidence type="ECO:0000313" key="10">
    <source>
        <dbReference type="Proteomes" id="UP000076727"/>
    </source>
</evidence>
<evidence type="ECO:0000256" key="5">
    <source>
        <dbReference type="ARBA" id="ARBA00023163"/>
    </source>
</evidence>
<accession>A0A165QXG8</accession>
<protein>
    <recommendedName>
        <fullName evidence="8">Zn(2)-C6 fungal-type domain-containing protein</fullName>
    </recommendedName>
</protein>
<dbReference type="Pfam" id="PF00172">
    <property type="entry name" value="Zn_clus"/>
    <property type="match status" value="1"/>
</dbReference>
<feature type="domain" description="Zn(2)-C6 fungal-type" evidence="8">
    <location>
        <begin position="25"/>
        <end position="55"/>
    </location>
</feature>
<keyword evidence="5" id="KW-0804">Transcription</keyword>
<dbReference type="STRING" id="1314783.A0A165QXG8"/>
<feature type="region of interest" description="Disordered" evidence="7">
    <location>
        <begin position="119"/>
        <end position="139"/>
    </location>
</feature>
<dbReference type="GO" id="GO:0005634">
    <property type="term" value="C:nucleus"/>
    <property type="evidence" value="ECO:0007669"/>
    <property type="project" value="UniProtKB-SubCell"/>
</dbReference>
<dbReference type="PANTHER" id="PTHR31845:SF19">
    <property type="entry name" value="TRANSCRIPTION FACTOR DOMAIN-CONTAINING PROTEIN"/>
    <property type="match status" value="1"/>
</dbReference>
<dbReference type="CDD" id="cd12148">
    <property type="entry name" value="fungal_TF_MHR"/>
    <property type="match status" value="1"/>
</dbReference>
<dbReference type="Pfam" id="PF04082">
    <property type="entry name" value="Fungal_trans"/>
    <property type="match status" value="1"/>
</dbReference>
<reference evidence="9 10" key="1">
    <citation type="journal article" date="2016" name="Mol. Biol. Evol.">
        <title>Comparative Genomics of Early-Diverging Mushroom-Forming Fungi Provides Insights into the Origins of Lignocellulose Decay Capabilities.</title>
        <authorList>
            <person name="Nagy L.G."/>
            <person name="Riley R."/>
            <person name="Tritt A."/>
            <person name="Adam C."/>
            <person name="Daum C."/>
            <person name="Floudas D."/>
            <person name="Sun H."/>
            <person name="Yadav J.S."/>
            <person name="Pangilinan J."/>
            <person name="Larsson K.H."/>
            <person name="Matsuura K."/>
            <person name="Barry K."/>
            <person name="Labutti K."/>
            <person name="Kuo R."/>
            <person name="Ohm R.A."/>
            <person name="Bhattacharya S.S."/>
            <person name="Shirouzu T."/>
            <person name="Yoshinaga Y."/>
            <person name="Martin F.M."/>
            <person name="Grigoriev I.V."/>
            <person name="Hibbett D.S."/>
        </authorList>
    </citation>
    <scope>NUCLEOTIDE SEQUENCE [LARGE SCALE GENOMIC DNA]</scope>
    <source>
        <strain evidence="9 10">L-15889</strain>
    </source>
</reference>
<gene>
    <name evidence="9" type="ORF">DAEQUDRAFT_765076</name>
</gene>
<evidence type="ECO:0000256" key="2">
    <source>
        <dbReference type="ARBA" id="ARBA00022723"/>
    </source>
</evidence>
<evidence type="ECO:0000256" key="4">
    <source>
        <dbReference type="ARBA" id="ARBA00023125"/>
    </source>
</evidence>
<dbReference type="InterPro" id="IPR051089">
    <property type="entry name" value="prtT"/>
</dbReference>
<dbReference type="InterPro" id="IPR001138">
    <property type="entry name" value="Zn2Cys6_DnaBD"/>
</dbReference>
<dbReference type="EMBL" id="KV429054">
    <property type="protein sequence ID" value="KZT70052.1"/>
    <property type="molecule type" value="Genomic_DNA"/>
</dbReference>
<evidence type="ECO:0000256" key="6">
    <source>
        <dbReference type="ARBA" id="ARBA00023242"/>
    </source>
</evidence>
<feature type="region of interest" description="Disordered" evidence="7">
    <location>
        <begin position="1"/>
        <end position="23"/>
    </location>
</feature>
<dbReference type="PROSITE" id="PS00463">
    <property type="entry name" value="ZN2_CY6_FUNGAL_1"/>
    <property type="match status" value="1"/>
</dbReference>
<dbReference type="Gene3D" id="4.10.240.10">
    <property type="entry name" value="Zn(2)-C6 fungal-type DNA-binding domain"/>
    <property type="match status" value="1"/>
</dbReference>
<dbReference type="SUPFAM" id="SSF57701">
    <property type="entry name" value="Zn2/Cys6 DNA-binding domain"/>
    <property type="match status" value="1"/>
</dbReference>
<dbReference type="CDD" id="cd00067">
    <property type="entry name" value="GAL4"/>
    <property type="match status" value="1"/>
</dbReference>
<dbReference type="OrthoDB" id="3163292at2759"/>
<keyword evidence="3" id="KW-0805">Transcription regulation</keyword>
<evidence type="ECO:0000256" key="1">
    <source>
        <dbReference type="ARBA" id="ARBA00004123"/>
    </source>
</evidence>
<dbReference type="SMART" id="SM00906">
    <property type="entry name" value="Fungal_trans"/>
    <property type="match status" value="1"/>
</dbReference>
<evidence type="ECO:0000313" key="9">
    <source>
        <dbReference type="EMBL" id="KZT70052.1"/>
    </source>
</evidence>
<sequence>MSDTESDGSISDAYTGSQSSKPNGACANCKTLKIRCQWIVDEGICVKCKTTGADCVAQGRKKRRPAMSHEQLVKRSQAQDAHIQSLLSQLDGLKQFSEMRHFVDEAQAEAKALRATPNSLGETALGERPSTRKAISAGEPSAVDASATASFFLPYYTAIDFNNFKCPPILSCGLFGPAEVTALFRLYFDKFDLSFPLLDPVLHTPQYVLSKSSLLFTTILYVASREWTHRPKLHELARAHAAGSVKEAVKEGYKTIETCQALVLLSLFPAPHTSSVDSRASMFMGVAVRIAQDLRLDEQPPADLPERERLNRLRTWFQVVAADSSNSIQKGRPSMLNRNNFTALMSDVWYRCSPLNSPYDIYCSAYADLMLFVSNLWGPSGPMSLDLRGDRNVIDTILDYHQNVDDRVEMWKKRIIEHQRDPAITAHRHPKLTLFGHVLRLTVLGVGIQYSLKRMLFPDTNLLHLAVEAARHVLKYDIEYMYTKGFTRYAIEPQYLYVTYSAAFLINLLRPSLIQLLERSLRIDIFRQIRTLIELFTSSEVVMDRGHMPVVYAAFLQALLDQMTAGQDIADDPSAYPSTPTLGNSRALTHGVAADSHVSAGPAMDIQTLQGAEFTVGQFVTEVTTYRSAAYPAQDSSIWHGFPVDEGIW</sequence>
<keyword evidence="4" id="KW-0238">DNA-binding</keyword>
<keyword evidence="6" id="KW-0539">Nucleus</keyword>
<dbReference type="AlphaFoldDB" id="A0A165QXG8"/>